<accession>A0A8S5QJA2</accession>
<sequence length="161" mass="18348">METELIHYAILGQKHGVRRFQYPDGRWTEAGKIRYGSRSEKREARKRAKEAERTQKEVETAAERRKKILENPAELRKHLDEFSEQEVADAIKKLDTSRKLADISKADLQRAEQYFSSIANILGASVRGYNSVAAIMNTFIKDANKKMPGMKAPNPDAKKGQ</sequence>
<name>A0A8S5QJA2_9CAUD</name>
<dbReference type="EMBL" id="BK015668">
    <property type="protein sequence ID" value="DAE19152.1"/>
    <property type="molecule type" value="Genomic_DNA"/>
</dbReference>
<evidence type="ECO:0000313" key="2">
    <source>
        <dbReference type="EMBL" id="DAE19152.1"/>
    </source>
</evidence>
<proteinExistence type="predicted"/>
<feature type="region of interest" description="Disordered" evidence="1">
    <location>
        <begin position="36"/>
        <end position="59"/>
    </location>
</feature>
<protein>
    <submittedName>
        <fullName evidence="2">Uncharacterized protein</fullName>
    </submittedName>
</protein>
<reference evidence="2" key="1">
    <citation type="journal article" date="2021" name="Proc. Natl. Acad. Sci. U.S.A.">
        <title>A Catalog of Tens of Thousands of Viruses from Human Metagenomes Reveals Hidden Associations with Chronic Diseases.</title>
        <authorList>
            <person name="Tisza M.J."/>
            <person name="Buck C.B."/>
        </authorList>
    </citation>
    <scope>NUCLEOTIDE SEQUENCE</scope>
    <source>
        <strain evidence="2">CtCUc43</strain>
    </source>
</reference>
<evidence type="ECO:0000256" key="1">
    <source>
        <dbReference type="SAM" id="MobiDB-lite"/>
    </source>
</evidence>
<organism evidence="2">
    <name type="scientific">Siphoviridae sp. ctCUc43</name>
    <dbReference type="NCBI Taxonomy" id="2825379"/>
    <lineage>
        <taxon>Viruses</taxon>
        <taxon>Duplodnaviria</taxon>
        <taxon>Heunggongvirae</taxon>
        <taxon>Uroviricota</taxon>
        <taxon>Caudoviricetes</taxon>
    </lineage>
</organism>